<dbReference type="PANTHER" id="PTHR48012:SF10">
    <property type="entry name" value="FI20177P1"/>
    <property type="match status" value="1"/>
</dbReference>
<dbReference type="RefSeq" id="XP_056082593.1">
    <property type="nucleotide sequence ID" value="XM_056222954.1"/>
</dbReference>
<dbReference type="EC" id="2.7.11.1" evidence="2"/>
<keyword evidence="5 10" id="KW-0547">Nucleotide-binding</keyword>
<evidence type="ECO:0000259" key="12">
    <source>
        <dbReference type="PROSITE" id="PS50011"/>
    </source>
</evidence>
<dbReference type="PROSITE" id="PS00107">
    <property type="entry name" value="PROTEIN_KINASE_ATP"/>
    <property type="match status" value="1"/>
</dbReference>
<dbReference type="GO" id="GO:0005524">
    <property type="term" value="F:ATP binding"/>
    <property type="evidence" value="ECO:0007669"/>
    <property type="project" value="UniProtKB-UniRule"/>
</dbReference>
<dbReference type="PROSITE" id="PS50011">
    <property type="entry name" value="PROTEIN_KINASE_DOM"/>
    <property type="match status" value="1"/>
</dbReference>
<feature type="compositionally biased region" description="Polar residues" evidence="11">
    <location>
        <begin position="317"/>
        <end position="330"/>
    </location>
</feature>
<keyword evidence="14" id="KW-1185">Reference proteome</keyword>
<evidence type="ECO:0000256" key="11">
    <source>
        <dbReference type="SAM" id="MobiDB-lite"/>
    </source>
</evidence>
<feature type="domain" description="Protein kinase" evidence="12">
    <location>
        <begin position="23"/>
        <end position="276"/>
    </location>
</feature>
<dbReference type="InterPro" id="IPR011009">
    <property type="entry name" value="Kinase-like_dom_sf"/>
</dbReference>
<dbReference type="PROSITE" id="PS00108">
    <property type="entry name" value="PROTEIN_KINASE_ST"/>
    <property type="match status" value="1"/>
</dbReference>
<proteinExistence type="inferred from homology"/>
<accession>A0AA35IYX7</accession>
<evidence type="ECO:0000256" key="10">
    <source>
        <dbReference type="PROSITE-ProRule" id="PRU10141"/>
    </source>
</evidence>
<dbReference type="GeneID" id="80918689"/>
<feature type="compositionally biased region" description="Polar residues" evidence="11">
    <location>
        <begin position="658"/>
        <end position="668"/>
    </location>
</feature>
<feature type="compositionally biased region" description="Polar residues" evidence="11">
    <location>
        <begin position="741"/>
        <end position="756"/>
    </location>
</feature>
<dbReference type="Pfam" id="PF00069">
    <property type="entry name" value="Pkinase"/>
    <property type="match status" value="1"/>
</dbReference>
<feature type="region of interest" description="Disordered" evidence="11">
    <location>
        <begin position="716"/>
        <end position="763"/>
    </location>
</feature>
<dbReference type="GO" id="GO:0005737">
    <property type="term" value="C:cytoplasm"/>
    <property type="evidence" value="ECO:0007669"/>
    <property type="project" value="TreeGrafter"/>
</dbReference>
<feature type="compositionally biased region" description="Polar residues" evidence="11">
    <location>
        <begin position="633"/>
        <end position="650"/>
    </location>
</feature>
<dbReference type="InterPro" id="IPR017441">
    <property type="entry name" value="Protein_kinase_ATP_BS"/>
</dbReference>
<evidence type="ECO:0000256" key="2">
    <source>
        <dbReference type="ARBA" id="ARBA00012513"/>
    </source>
</evidence>
<evidence type="ECO:0000256" key="7">
    <source>
        <dbReference type="ARBA" id="ARBA00022840"/>
    </source>
</evidence>
<organism evidence="13 14">
    <name type="scientific">Saccharomyces mikatae IFO 1815</name>
    <dbReference type="NCBI Taxonomy" id="226126"/>
    <lineage>
        <taxon>Eukaryota</taxon>
        <taxon>Fungi</taxon>
        <taxon>Dikarya</taxon>
        <taxon>Ascomycota</taxon>
        <taxon>Saccharomycotina</taxon>
        <taxon>Saccharomycetes</taxon>
        <taxon>Saccharomycetales</taxon>
        <taxon>Saccharomycetaceae</taxon>
        <taxon>Saccharomyces</taxon>
    </lineage>
</organism>
<evidence type="ECO:0000313" key="14">
    <source>
        <dbReference type="Proteomes" id="UP001161438"/>
    </source>
</evidence>
<comment type="catalytic activity">
    <reaction evidence="8">
        <text>L-threonyl-[protein] + ATP = O-phospho-L-threonyl-[protein] + ADP + H(+)</text>
        <dbReference type="Rhea" id="RHEA:46608"/>
        <dbReference type="Rhea" id="RHEA-COMP:11060"/>
        <dbReference type="Rhea" id="RHEA-COMP:11605"/>
        <dbReference type="ChEBI" id="CHEBI:15378"/>
        <dbReference type="ChEBI" id="CHEBI:30013"/>
        <dbReference type="ChEBI" id="CHEBI:30616"/>
        <dbReference type="ChEBI" id="CHEBI:61977"/>
        <dbReference type="ChEBI" id="CHEBI:456216"/>
        <dbReference type="EC" id="2.7.11.1"/>
    </reaction>
</comment>
<feature type="compositionally biased region" description="Low complexity" evidence="11">
    <location>
        <begin position="619"/>
        <end position="632"/>
    </location>
</feature>
<dbReference type="FunFam" id="1.10.510.10:FF:000499">
    <property type="entry name" value="Serine/threonine-protein kinase KIC1"/>
    <property type="match status" value="1"/>
</dbReference>
<feature type="compositionally biased region" description="Low complexity" evidence="11">
    <location>
        <begin position="669"/>
        <end position="686"/>
    </location>
</feature>
<evidence type="ECO:0000256" key="4">
    <source>
        <dbReference type="ARBA" id="ARBA00022679"/>
    </source>
</evidence>
<dbReference type="SMART" id="SM00220">
    <property type="entry name" value="S_TKc"/>
    <property type="match status" value="1"/>
</dbReference>
<dbReference type="Gene3D" id="1.10.510.10">
    <property type="entry name" value="Transferase(Phosphotransferase) domain 1"/>
    <property type="match status" value="1"/>
</dbReference>
<feature type="compositionally biased region" description="Polar residues" evidence="11">
    <location>
        <begin position="694"/>
        <end position="703"/>
    </location>
</feature>
<feature type="region of interest" description="Disordered" evidence="11">
    <location>
        <begin position="618"/>
        <end position="703"/>
    </location>
</feature>
<dbReference type="SUPFAM" id="SSF56112">
    <property type="entry name" value="Protein kinase-like (PK-like)"/>
    <property type="match status" value="1"/>
</dbReference>
<comment type="catalytic activity">
    <reaction evidence="9">
        <text>L-seryl-[protein] + ATP = O-phospho-L-seryl-[protein] + ADP + H(+)</text>
        <dbReference type="Rhea" id="RHEA:17989"/>
        <dbReference type="Rhea" id="RHEA-COMP:9863"/>
        <dbReference type="Rhea" id="RHEA-COMP:11604"/>
        <dbReference type="ChEBI" id="CHEBI:15378"/>
        <dbReference type="ChEBI" id="CHEBI:29999"/>
        <dbReference type="ChEBI" id="CHEBI:30616"/>
        <dbReference type="ChEBI" id="CHEBI:83421"/>
        <dbReference type="ChEBI" id="CHEBI:456216"/>
        <dbReference type="EC" id="2.7.11.1"/>
    </reaction>
</comment>
<evidence type="ECO:0000256" key="5">
    <source>
        <dbReference type="ARBA" id="ARBA00022741"/>
    </source>
</evidence>
<evidence type="ECO:0000313" key="13">
    <source>
        <dbReference type="EMBL" id="CAI4039478.1"/>
    </source>
</evidence>
<sequence>MTAKPQNSKQSIAEGEMDVSSLFKRTEVIGRGKFGVVYKGYNVKTRRVYAIKVLNLDSDSDEVEDVQREIQFLASLKQISNITRYYGSYLKDTSLWIIMEYCAGGSLRSLLRPGKIDEKYIGVIMRELLVALKCIHKDNVIHRDIKAANVLITNEGNVKLCDFGVAAQVNQTSLRRQTMAGTPYWMAPEVIMEGVYYDTKVDIWSLGITTYEIATGNPPYCDVEALRAMQLIIKSKPPRLEGRSYSPSLKEFIALCLDEDPKERLSADDLLRSKFIKAHRATPTSILKELVSRYLLFRDKNKNKYRIEGSIPENEPSKPSETQNTLQTGEGDNAHKSIASNDNELKTVSEEDVEMKWDFDSLSSSDYIIENNINLDALAEDTNNEWATVQHDQFNYAYPDEDSYYFDPTNHNTRPLVYQGTTIGKGYHGTIAQNSTLNAPITNNYTNSKYPSKMVAGTTNTSGTHTTGPMTSSKKLDNKAPKQLLELFEDNEIISGENDVNTEPPKINKSISSLNAANSSREDFIPSVSNEANGNVNNSKIRPHLPPLSNGNNYYSQSTPALPLLQTKFNKASKGPPTSGLTTAPTSIEIEIPEELPNSALLTPASADPVLVPSTKARSSTVTATTPSSSTSVQYKPSSNAPRRLTVSSNRPEHCPGNSANQKVSPMASTTGINLTSSNNNNNHSSNTDDENSRGSSGSNTANSIQIGLTNAANTTKLSTHKASSPSRPLFGVGASPSRKLASSPTQNICHNSIHTNLAPPPTMKPMTSNKDTKDILLQPLNSIPSSSTINTIGGNNGSSAATLNYFSNEKESSRVNGDFKRNNPNLKLQMPLPTPVVRNKLLDPNAAAPPNNNGMPGSAGISTNENINQFGFNTSSASNIPVSMTPISEKHIDFGSKIKRSQSISNRKNSSASEHPLNILGSSVSSNASGISNNGGSNNSIPLAVSSGVTTVNTNTTTTAANSASAATTAPISQQSIPPGTHFNHILGSATVAANSTNSLGLAMYPPPQSLQMEMFLDLESCLPGKQRRVDRKPQVLKELENLLQMFEEGLPCIEHALKEQLISTPIKDNEH</sequence>
<dbReference type="InterPro" id="IPR008271">
    <property type="entry name" value="Ser/Thr_kinase_AS"/>
</dbReference>
<dbReference type="EMBL" id="OX365764">
    <property type="protein sequence ID" value="CAI4039478.1"/>
    <property type="molecule type" value="Genomic_DNA"/>
</dbReference>
<evidence type="ECO:0000256" key="1">
    <source>
        <dbReference type="ARBA" id="ARBA00008874"/>
    </source>
</evidence>
<dbReference type="AlphaFoldDB" id="A0AA35IYX7"/>
<comment type="similarity">
    <text evidence="1">Belongs to the protein kinase superfamily. STE Ser/Thr protein kinase family. STE20 subfamily.</text>
</comment>
<feature type="binding site" evidence="10">
    <location>
        <position position="52"/>
    </location>
    <ligand>
        <name>ATP</name>
        <dbReference type="ChEBI" id="CHEBI:30616"/>
    </ligand>
</feature>
<reference evidence="13" key="1">
    <citation type="submission" date="2022-10" db="EMBL/GenBank/DDBJ databases">
        <authorList>
            <person name="Byrne P K."/>
        </authorList>
    </citation>
    <scope>NUCLEOTIDE SEQUENCE</scope>
    <source>
        <strain evidence="13">IFO1815</strain>
    </source>
</reference>
<dbReference type="InterPro" id="IPR000719">
    <property type="entry name" value="Prot_kinase_dom"/>
</dbReference>
<gene>
    <name evidence="13" type="primary">SMKI08G1450</name>
    <name evidence="13" type="ORF">SMKI_08G1450</name>
</gene>
<evidence type="ECO:0000256" key="9">
    <source>
        <dbReference type="ARBA" id="ARBA00048679"/>
    </source>
</evidence>
<keyword evidence="4" id="KW-0808">Transferase</keyword>
<keyword evidence="7 10" id="KW-0067">ATP-binding</keyword>
<feature type="compositionally biased region" description="Polar residues" evidence="11">
    <location>
        <begin position="716"/>
        <end position="727"/>
    </location>
</feature>
<protein>
    <recommendedName>
        <fullName evidence="2">non-specific serine/threonine protein kinase</fullName>
        <ecNumber evidence="2">2.7.11.1</ecNumber>
    </recommendedName>
</protein>
<evidence type="ECO:0000256" key="6">
    <source>
        <dbReference type="ARBA" id="ARBA00022777"/>
    </source>
</evidence>
<dbReference type="GO" id="GO:0031505">
    <property type="term" value="P:fungal-type cell wall organization"/>
    <property type="evidence" value="ECO:0007669"/>
    <property type="project" value="UniProtKB-ARBA"/>
</dbReference>
<dbReference type="PANTHER" id="PTHR48012">
    <property type="entry name" value="STERILE20-LIKE KINASE, ISOFORM B-RELATED"/>
    <property type="match status" value="1"/>
</dbReference>
<dbReference type="GO" id="GO:0004674">
    <property type="term" value="F:protein serine/threonine kinase activity"/>
    <property type="evidence" value="ECO:0007669"/>
    <property type="project" value="UniProtKB-KW"/>
</dbReference>
<keyword evidence="3" id="KW-0723">Serine/threonine-protein kinase</keyword>
<dbReference type="InterPro" id="IPR035062">
    <property type="entry name" value="STK_Kic1p-like"/>
</dbReference>
<evidence type="ECO:0000256" key="3">
    <source>
        <dbReference type="ARBA" id="ARBA00022527"/>
    </source>
</evidence>
<keyword evidence="6" id="KW-0418">Kinase</keyword>
<dbReference type="Proteomes" id="UP001161438">
    <property type="component" value="Chromosome 8"/>
</dbReference>
<feature type="region of interest" description="Disordered" evidence="11">
    <location>
        <begin position="308"/>
        <end position="337"/>
    </location>
</feature>
<evidence type="ECO:0000256" key="8">
    <source>
        <dbReference type="ARBA" id="ARBA00047899"/>
    </source>
</evidence>
<dbReference type="InterPro" id="IPR050629">
    <property type="entry name" value="STE20/SPS1-PAK"/>
</dbReference>
<name>A0AA35IYX7_SACMI</name>
<dbReference type="CDD" id="cd06917">
    <property type="entry name" value="STKc_NAK1_like"/>
    <property type="match status" value="1"/>
</dbReference>